<dbReference type="EC" id="2.7.11.1" evidence="1"/>
<organism evidence="11 12">
    <name type="scientific">Gymnopilus junonius</name>
    <name type="common">Spectacular rustgill mushroom</name>
    <name type="synonym">Gymnopilus spectabilis subsp. junonius</name>
    <dbReference type="NCBI Taxonomy" id="109634"/>
    <lineage>
        <taxon>Eukaryota</taxon>
        <taxon>Fungi</taxon>
        <taxon>Dikarya</taxon>
        <taxon>Basidiomycota</taxon>
        <taxon>Agaricomycotina</taxon>
        <taxon>Agaricomycetes</taxon>
        <taxon>Agaricomycetidae</taxon>
        <taxon>Agaricales</taxon>
        <taxon>Agaricineae</taxon>
        <taxon>Hymenogastraceae</taxon>
        <taxon>Gymnopilus</taxon>
    </lineage>
</organism>
<evidence type="ECO:0000313" key="11">
    <source>
        <dbReference type="EMBL" id="KAF8884739.1"/>
    </source>
</evidence>
<evidence type="ECO:0000256" key="7">
    <source>
        <dbReference type="ARBA" id="ARBA00047899"/>
    </source>
</evidence>
<feature type="domain" description="Protein kinase" evidence="10">
    <location>
        <begin position="83"/>
        <end position="355"/>
    </location>
</feature>
<keyword evidence="2" id="KW-0723">Serine/threonine-protein kinase</keyword>
<reference evidence="11" key="1">
    <citation type="submission" date="2020-11" db="EMBL/GenBank/DDBJ databases">
        <authorList>
            <consortium name="DOE Joint Genome Institute"/>
            <person name="Ahrendt S."/>
            <person name="Riley R."/>
            <person name="Andreopoulos W."/>
            <person name="LaButti K."/>
            <person name="Pangilinan J."/>
            <person name="Ruiz-duenas F.J."/>
            <person name="Barrasa J.M."/>
            <person name="Sanchez-Garcia M."/>
            <person name="Camarero S."/>
            <person name="Miyauchi S."/>
            <person name="Serrano A."/>
            <person name="Linde D."/>
            <person name="Babiker R."/>
            <person name="Drula E."/>
            <person name="Ayuso-Fernandez I."/>
            <person name="Pacheco R."/>
            <person name="Padilla G."/>
            <person name="Ferreira P."/>
            <person name="Barriuso J."/>
            <person name="Kellner H."/>
            <person name="Castanera R."/>
            <person name="Alfaro M."/>
            <person name="Ramirez L."/>
            <person name="Pisabarro A.G."/>
            <person name="Kuo A."/>
            <person name="Tritt A."/>
            <person name="Lipzen A."/>
            <person name="He G."/>
            <person name="Yan M."/>
            <person name="Ng V."/>
            <person name="Cullen D."/>
            <person name="Martin F."/>
            <person name="Rosso M.-N."/>
            <person name="Henrissat B."/>
            <person name="Hibbett D."/>
            <person name="Martinez A.T."/>
            <person name="Grigoriev I.V."/>
        </authorList>
    </citation>
    <scope>NUCLEOTIDE SEQUENCE</scope>
    <source>
        <strain evidence="11">AH 44721</strain>
    </source>
</reference>
<keyword evidence="12" id="KW-1185">Reference proteome</keyword>
<evidence type="ECO:0000256" key="4">
    <source>
        <dbReference type="ARBA" id="ARBA00022741"/>
    </source>
</evidence>
<dbReference type="Gene3D" id="3.30.200.20">
    <property type="entry name" value="Phosphorylase Kinase, domain 1"/>
    <property type="match status" value="1"/>
</dbReference>
<evidence type="ECO:0000256" key="1">
    <source>
        <dbReference type="ARBA" id="ARBA00012513"/>
    </source>
</evidence>
<evidence type="ECO:0000256" key="5">
    <source>
        <dbReference type="ARBA" id="ARBA00022777"/>
    </source>
</evidence>
<dbReference type="SMART" id="SM00220">
    <property type="entry name" value="S_TKc"/>
    <property type="match status" value="1"/>
</dbReference>
<evidence type="ECO:0000313" key="12">
    <source>
        <dbReference type="Proteomes" id="UP000724874"/>
    </source>
</evidence>
<evidence type="ECO:0000256" key="8">
    <source>
        <dbReference type="ARBA" id="ARBA00048679"/>
    </source>
</evidence>
<dbReference type="Proteomes" id="UP000724874">
    <property type="component" value="Unassembled WGS sequence"/>
</dbReference>
<evidence type="ECO:0000256" key="3">
    <source>
        <dbReference type="ARBA" id="ARBA00022679"/>
    </source>
</evidence>
<dbReference type="PROSITE" id="PS50011">
    <property type="entry name" value="PROTEIN_KINASE_DOM"/>
    <property type="match status" value="1"/>
</dbReference>
<keyword evidence="5 11" id="KW-0418">Kinase</keyword>
<dbReference type="GO" id="GO:0035556">
    <property type="term" value="P:intracellular signal transduction"/>
    <property type="evidence" value="ECO:0007669"/>
    <property type="project" value="TreeGrafter"/>
</dbReference>
<keyword evidence="3" id="KW-0808">Transferase</keyword>
<proteinExistence type="predicted"/>
<evidence type="ECO:0000259" key="10">
    <source>
        <dbReference type="PROSITE" id="PS50011"/>
    </source>
</evidence>
<dbReference type="PROSITE" id="PS00107">
    <property type="entry name" value="PROTEIN_KINASE_ATP"/>
    <property type="match status" value="1"/>
</dbReference>
<evidence type="ECO:0000256" key="2">
    <source>
        <dbReference type="ARBA" id="ARBA00022527"/>
    </source>
</evidence>
<dbReference type="InterPro" id="IPR011009">
    <property type="entry name" value="Kinase-like_dom_sf"/>
</dbReference>
<dbReference type="PANTHER" id="PTHR24356:SF1">
    <property type="entry name" value="SERINE_THREONINE-PROTEIN KINASE GREATWALL"/>
    <property type="match status" value="1"/>
</dbReference>
<name>A0A9P5TJS8_GYMJU</name>
<dbReference type="PANTHER" id="PTHR24356">
    <property type="entry name" value="SERINE/THREONINE-PROTEIN KINASE"/>
    <property type="match status" value="1"/>
</dbReference>
<dbReference type="Gene3D" id="1.10.510.10">
    <property type="entry name" value="Transferase(Phosphotransferase) domain 1"/>
    <property type="match status" value="1"/>
</dbReference>
<accession>A0A9P5TJS8</accession>
<feature type="binding site" evidence="9">
    <location>
        <position position="112"/>
    </location>
    <ligand>
        <name>ATP</name>
        <dbReference type="ChEBI" id="CHEBI:30616"/>
    </ligand>
</feature>
<dbReference type="GO" id="GO:0005524">
    <property type="term" value="F:ATP binding"/>
    <property type="evidence" value="ECO:0007669"/>
    <property type="project" value="UniProtKB-UniRule"/>
</dbReference>
<protein>
    <recommendedName>
        <fullName evidence="1">non-specific serine/threonine protein kinase</fullName>
        <ecNumber evidence="1">2.7.11.1</ecNumber>
    </recommendedName>
</protein>
<keyword evidence="4 9" id="KW-0547">Nucleotide-binding</keyword>
<dbReference type="PROSITE" id="PS00108">
    <property type="entry name" value="PROTEIN_KINASE_ST"/>
    <property type="match status" value="1"/>
</dbReference>
<comment type="caution">
    <text evidence="11">The sequence shown here is derived from an EMBL/GenBank/DDBJ whole genome shotgun (WGS) entry which is preliminary data.</text>
</comment>
<sequence>MAPETPMVITDGVETVRPRCHRSLVICEIATSNIFSSSTLASPFSDISAFLNLGPSSLGPPFLPPLQSSFAPNVRPQMSTLDLHVIRFLGEGTSGKVYLVNDQLSRATIALKVVPKEGKNDHVLGVVLKERKIAEKLSDSPWFVGLWASWGDTRNLYIAMIAYPTDLDSEMLICGTIEPNRARFYMAEIIIALTELHSRGIIHRDVKAPNILIDYEGHVVLADFGLSKDFGLRPTPAERVFQPYWPYLRNGPEVHLRTPYSFGIDFWSAAVVLYWMLTGRPPFYIDDKEVQFINGEQSDAKSLTEKIAKDPLSWDPADNVDETTKDFLDKVISDDGQDPTKRLMISYAMLNHPYFIDTNPSWVPPSGLSSFTPGEPFSMDHPDPYPEFNFISQQVVDRFTVRHNAEDHHDYFADEELLNYWQDDEMSDTITDLDDAEIVRFGSYEDLHGPTGIGPPSSPSDVQTLRSISVNEDTPLKEAWDISVVNEPSARPYGPGPKQWFIAQDLVSLRPFIAEIEVDDPATKPPAHPGLGVQRSTPSLLKPAVDIPLPLEQSMSCTTSSSSSPPQRTKHVINGRGVLFKVKVWMSRLWPPKSRKTDQLKRLSLLG</sequence>
<dbReference type="InterPro" id="IPR017441">
    <property type="entry name" value="Protein_kinase_ATP_BS"/>
</dbReference>
<dbReference type="InterPro" id="IPR000719">
    <property type="entry name" value="Prot_kinase_dom"/>
</dbReference>
<dbReference type="GO" id="GO:0004674">
    <property type="term" value="F:protein serine/threonine kinase activity"/>
    <property type="evidence" value="ECO:0007669"/>
    <property type="project" value="UniProtKB-KW"/>
</dbReference>
<evidence type="ECO:0000256" key="9">
    <source>
        <dbReference type="PROSITE-ProRule" id="PRU10141"/>
    </source>
</evidence>
<dbReference type="InterPro" id="IPR008271">
    <property type="entry name" value="Ser/Thr_kinase_AS"/>
</dbReference>
<comment type="catalytic activity">
    <reaction evidence="7">
        <text>L-threonyl-[protein] + ATP = O-phospho-L-threonyl-[protein] + ADP + H(+)</text>
        <dbReference type="Rhea" id="RHEA:46608"/>
        <dbReference type="Rhea" id="RHEA-COMP:11060"/>
        <dbReference type="Rhea" id="RHEA-COMP:11605"/>
        <dbReference type="ChEBI" id="CHEBI:15378"/>
        <dbReference type="ChEBI" id="CHEBI:30013"/>
        <dbReference type="ChEBI" id="CHEBI:30616"/>
        <dbReference type="ChEBI" id="CHEBI:61977"/>
        <dbReference type="ChEBI" id="CHEBI:456216"/>
        <dbReference type="EC" id="2.7.11.1"/>
    </reaction>
</comment>
<keyword evidence="6 9" id="KW-0067">ATP-binding</keyword>
<evidence type="ECO:0000256" key="6">
    <source>
        <dbReference type="ARBA" id="ARBA00022840"/>
    </source>
</evidence>
<dbReference type="EMBL" id="JADNYJ010000106">
    <property type="protein sequence ID" value="KAF8884739.1"/>
    <property type="molecule type" value="Genomic_DNA"/>
</dbReference>
<dbReference type="Pfam" id="PF00069">
    <property type="entry name" value="Pkinase"/>
    <property type="match status" value="1"/>
</dbReference>
<dbReference type="AlphaFoldDB" id="A0A9P5TJS8"/>
<comment type="catalytic activity">
    <reaction evidence="8">
        <text>L-seryl-[protein] + ATP = O-phospho-L-seryl-[protein] + ADP + H(+)</text>
        <dbReference type="Rhea" id="RHEA:17989"/>
        <dbReference type="Rhea" id="RHEA-COMP:9863"/>
        <dbReference type="Rhea" id="RHEA-COMP:11604"/>
        <dbReference type="ChEBI" id="CHEBI:15378"/>
        <dbReference type="ChEBI" id="CHEBI:29999"/>
        <dbReference type="ChEBI" id="CHEBI:30616"/>
        <dbReference type="ChEBI" id="CHEBI:83421"/>
        <dbReference type="ChEBI" id="CHEBI:456216"/>
        <dbReference type="EC" id="2.7.11.1"/>
    </reaction>
</comment>
<dbReference type="InterPro" id="IPR050236">
    <property type="entry name" value="Ser_Thr_kinase_AGC"/>
</dbReference>
<dbReference type="SUPFAM" id="SSF56112">
    <property type="entry name" value="Protein kinase-like (PK-like)"/>
    <property type="match status" value="1"/>
</dbReference>
<gene>
    <name evidence="11" type="ORF">CPB84DRAFT_1788939</name>
</gene>
<dbReference type="OrthoDB" id="68483at2759"/>